<evidence type="ECO:0000313" key="2">
    <source>
        <dbReference type="Proteomes" id="UP001470809"/>
    </source>
</evidence>
<dbReference type="SUPFAM" id="SSF53850">
    <property type="entry name" value="Periplasmic binding protein-like II"/>
    <property type="match status" value="1"/>
</dbReference>
<dbReference type="EMBL" id="CP151767">
    <property type="protein sequence ID" value="WZU69652.1"/>
    <property type="molecule type" value="Genomic_DNA"/>
</dbReference>
<dbReference type="AlphaFoldDB" id="A0AAN0MH07"/>
<dbReference type="Gene3D" id="3.10.105.10">
    <property type="entry name" value="Dipeptide-binding Protein, Domain 3"/>
    <property type="match status" value="1"/>
</dbReference>
<evidence type="ECO:0000313" key="1">
    <source>
        <dbReference type="EMBL" id="WZU69652.1"/>
    </source>
</evidence>
<reference evidence="2" key="2">
    <citation type="submission" date="2024-08" db="EMBL/GenBank/DDBJ databases">
        <title>Phylogenomic analyses of a clade within the roseobacter group suggest taxonomic reassignments of species of the genera Aestuariivita, Citreicella, Loktanella, Nautella, Pelagibaca, Ruegeria, Thalassobius, Thiobacimonas and Tropicibacter, and the proposal o.</title>
        <authorList>
            <person name="Jeon C.O."/>
        </authorList>
    </citation>
    <scope>NUCLEOTIDE SEQUENCE [LARGE SCALE GENOMIC DNA]</scope>
    <source>
        <strain evidence="2">SS1-5</strain>
    </source>
</reference>
<evidence type="ECO:0008006" key="3">
    <source>
        <dbReference type="Google" id="ProtNLM"/>
    </source>
</evidence>
<accession>A0AAN0MH07</accession>
<proteinExistence type="predicted"/>
<name>A0AAN0MH07_9RHOB</name>
<gene>
    <name evidence="1" type="ORF">AABB31_21925</name>
</gene>
<dbReference type="Proteomes" id="UP001470809">
    <property type="component" value="Chromosome"/>
</dbReference>
<reference evidence="1 2" key="1">
    <citation type="submission" date="2024-04" db="EMBL/GenBank/DDBJ databases">
        <title>Phylogenomic analyses of a clade within the roseobacter group suggest taxonomic reassignments of species of the genera Aestuariivita, Citreicella, Loktanella, Nautella, Pelagibaca, Ruegeria, Thalassobius, Thiobacimonas and Tropicibacter, and the proposal o.</title>
        <authorList>
            <person name="Jeon C.O."/>
        </authorList>
    </citation>
    <scope>NUCLEOTIDE SEQUENCE [LARGE SCALE GENOMIC DNA]</scope>
    <source>
        <strain evidence="1 2">SS1-5</strain>
    </source>
</reference>
<sequence>MVGDDGMRRNADGKLLSLEFPDDSRSLERVMVPFTENLQALGIDVNFEILDPSSWSERRQTFDFDLSATAWQVQITPGAELRAFYGSEAAAAEGSNNLTGLADPVVDALIERAVQSETREELTVAARALDRVLRVKNIWIGNWHLGAHRVAVWDIFGMPDQPAPYDFNRGVDFWWFDQEKYQALVDAGALEDAF</sequence>
<protein>
    <recommendedName>
        <fullName evidence="3">ABC transporter substrate-binding protein</fullName>
    </recommendedName>
</protein>
<keyword evidence="2" id="KW-1185">Reference proteome</keyword>
<organism evidence="1 2">
    <name type="scientific">Yoonia rhodophyticola</name>
    <dbReference type="NCBI Taxonomy" id="3137370"/>
    <lineage>
        <taxon>Bacteria</taxon>
        <taxon>Pseudomonadati</taxon>
        <taxon>Pseudomonadota</taxon>
        <taxon>Alphaproteobacteria</taxon>
        <taxon>Rhodobacterales</taxon>
        <taxon>Paracoccaceae</taxon>
        <taxon>Yoonia</taxon>
    </lineage>
</organism>